<dbReference type="InterPro" id="IPR036188">
    <property type="entry name" value="FAD/NAD-bd_sf"/>
</dbReference>
<dbReference type="GO" id="GO:0004497">
    <property type="term" value="F:monooxygenase activity"/>
    <property type="evidence" value="ECO:0007669"/>
    <property type="project" value="InterPro"/>
</dbReference>
<organism evidence="7 8">
    <name type="scientific">Schizothecium vesticola</name>
    <dbReference type="NCBI Taxonomy" id="314040"/>
    <lineage>
        <taxon>Eukaryota</taxon>
        <taxon>Fungi</taxon>
        <taxon>Dikarya</taxon>
        <taxon>Ascomycota</taxon>
        <taxon>Pezizomycotina</taxon>
        <taxon>Sordariomycetes</taxon>
        <taxon>Sordariomycetidae</taxon>
        <taxon>Sordariales</taxon>
        <taxon>Schizotheciaceae</taxon>
        <taxon>Schizothecium</taxon>
    </lineage>
</organism>
<evidence type="ECO:0000256" key="2">
    <source>
        <dbReference type="ARBA" id="ARBA00007992"/>
    </source>
</evidence>
<dbReference type="EMBL" id="JAUKUD010000006">
    <property type="protein sequence ID" value="KAK0740051.1"/>
    <property type="molecule type" value="Genomic_DNA"/>
</dbReference>
<dbReference type="PRINTS" id="PR00420">
    <property type="entry name" value="RNGMNOXGNASE"/>
</dbReference>
<dbReference type="InterPro" id="IPR050562">
    <property type="entry name" value="FAD_mOase_fung"/>
</dbReference>
<dbReference type="InterPro" id="IPR002938">
    <property type="entry name" value="FAD-bd"/>
</dbReference>
<keyword evidence="4" id="KW-0274">FAD</keyword>
<dbReference type="Gene3D" id="3.50.50.60">
    <property type="entry name" value="FAD/NAD(P)-binding domain"/>
    <property type="match status" value="1"/>
</dbReference>
<sequence>MSTDNFKVVVLGGGPVGLTAAHALSRAGIDFVLLETRPTIVVNAGASLVLLPSGQRMLGQLGLLEEINRLSTPLGKVQRFDHQGNDIGDFHFFVRMKENHGFDPRVISRYDLTSLLFSTLPAEAQSALHPNKKVSSITTTSTAITARCSDGTSYTGDLLIGADGAHSLARAFIAPTAPTHPFLTTFRILWFRFPTPPSSNLFSPGTATETHGPGCAIQAFSAADHCAVGLYERLPSPTRERVRFTPEEETEVVRRWAHLPISPGLTVGKAYAARIQAGLADLEEGVVEEWIGERTVLVGDAAHKFTPSTGAGWNTGMEDVVVLVNELVRRMKAAVGVMGVAELREVGRVYQEARFTTVVGDCELAGRMTRLATWGSGVTRFLDRWFMGSQRVQRFLIDKGAQAVARTPVLEFVEVGKMEGGRVPWVGRENI</sequence>
<evidence type="ECO:0000256" key="3">
    <source>
        <dbReference type="ARBA" id="ARBA00022630"/>
    </source>
</evidence>
<evidence type="ECO:0000259" key="6">
    <source>
        <dbReference type="Pfam" id="PF01494"/>
    </source>
</evidence>
<evidence type="ECO:0000313" key="8">
    <source>
        <dbReference type="Proteomes" id="UP001172155"/>
    </source>
</evidence>
<comment type="similarity">
    <text evidence="2">Belongs to the paxM FAD-dependent monooxygenase family.</text>
</comment>
<dbReference type="Pfam" id="PF01494">
    <property type="entry name" value="FAD_binding_3"/>
    <property type="match status" value="1"/>
</dbReference>
<keyword evidence="5" id="KW-0560">Oxidoreductase</keyword>
<gene>
    <name evidence="7" type="ORF">B0T18DRAFT_331951</name>
</gene>
<dbReference type="AlphaFoldDB" id="A0AA40BTE1"/>
<proteinExistence type="inferred from homology"/>
<feature type="domain" description="FAD-binding" evidence="6">
    <location>
        <begin position="7"/>
        <end position="331"/>
    </location>
</feature>
<keyword evidence="8" id="KW-1185">Reference proteome</keyword>
<accession>A0AA40BTE1</accession>
<dbReference type="GO" id="GO:0071949">
    <property type="term" value="F:FAD binding"/>
    <property type="evidence" value="ECO:0007669"/>
    <property type="project" value="InterPro"/>
</dbReference>
<reference evidence="7" key="1">
    <citation type="submission" date="2023-06" db="EMBL/GenBank/DDBJ databases">
        <title>Genome-scale phylogeny and comparative genomics of the fungal order Sordariales.</title>
        <authorList>
            <consortium name="Lawrence Berkeley National Laboratory"/>
            <person name="Hensen N."/>
            <person name="Bonometti L."/>
            <person name="Westerberg I."/>
            <person name="Brannstrom I.O."/>
            <person name="Guillou S."/>
            <person name="Cros-Aarteil S."/>
            <person name="Calhoun S."/>
            <person name="Haridas S."/>
            <person name="Kuo A."/>
            <person name="Mondo S."/>
            <person name="Pangilinan J."/>
            <person name="Riley R."/>
            <person name="LaButti K."/>
            <person name="Andreopoulos B."/>
            <person name="Lipzen A."/>
            <person name="Chen C."/>
            <person name="Yanf M."/>
            <person name="Daum C."/>
            <person name="Ng V."/>
            <person name="Clum A."/>
            <person name="Steindorff A."/>
            <person name="Ohm R."/>
            <person name="Martin F."/>
            <person name="Silar P."/>
            <person name="Natvig D."/>
            <person name="Lalanne C."/>
            <person name="Gautier V."/>
            <person name="Ament-velasquez S.L."/>
            <person name="Kruys A."/>
            <person name="Hutchinson M.I."/>
            <person name="Powell A.J."/>
            <person name="Barry K."/>
            <person name="Miller A.N."/>
            <person name="Grigoriev I.V."/>
            <person name="Debuchy R."/>
            <person name="Gladieux P."/>
            <person name="Thoren M.H."/>
            <person name="Johannesson H."/>
        </authorList>
    </citation>
    <scope>NUCLEOTIDE SEQUENCE</scope>
    <source>
        <strain evidence="7">SMH3187-1</strain>
    </source>
</reference>
<dbReference type="Proteomes" id="UP001172155">
    <property type="component" value="Unassembled WGS sequence"/>
</dbReference>
<name>A0AA40BTE1_9PEZI</name>
<comment type="cofactor">
    <cofactor evidence="1">
        <name>FAD</name>
        <dbReference type="ChEBI" id="CHEBI:57692"/>
    </cofactor>
</comment>
<evidence type="ECO:0000256" key="1">
    <source>
        <dbReference type="ARBA" id="ARBA00001974"/>
    </source>
</evidence>
<comment type="caution">
    <text evidence="7">The sequence shown here is derived from an EMBL/GenBank/DDBJ whole genome shotgun (WGS) entry which is preliminary data.</text>
</comment>
<keyword evidence="3" id="KW-0285">Flavoprotein</keyword>
<dbReference type="PANTHER" id="PTHR47356">
    <property type="entry name" value="FAD-DEPENDENT MONOOXYGENASE ASQG-RELATED"/>
    <property type="match status" value="1"/>
</dbReference>
<dbReference type="SUPFAM" id="SSF51905">
    <property type="entry name" value="FAD/NAD(P)-binding domain"/>
    <property type="match status" value="1"/>
</dbReference>
<evidence type="ECO:0000256" key="4">
    <source>
        <dbReference type="ARBA" id="ARBA00022827"/>
    </source>
</evidence>
<evidence type="ECO:0000313" key="7">
    <source>
        <dbReference type="EMBL" id="KAK0740051.1"/>
    </source>
</evidence>
<evidence type="ECO:0000256" key="5">
    <source>
        <dbReference type="ARBA" id="ARBA00023002"/>
    </source>
</evidence>
<dbReference type="PANTHER" id="PTHR47356:SF2">
    <property type="entry name" value="FAD-BINDING DOMAIN-CONTAINING PROTEIN-RELATED"/>
    <property type="match status" value="1"/>
</dbReference>
<protein>
    <recommendedName>
        <fullName evidence="6">FAD-binding domain-containing protein</fullName>
    </recommendedName>
</protein>